<dbReference type="Proteomes" id="UP001057520">
    <property type="component" value="Chromosome"/>
</dbReference>
<dbReference type="PANTHER" id="PTHR42689:SF1">
    <property type="entry name" value="ACETYL-COA ACYLTRANSFERASE FADA2 (3-KETOACYL-COA THIOLASE) (BETA-KETOTHIOLASE)-RELATED"/>
    <property type="match status" value="1"/>
</dbReference>
<organism evidence="7 8">
    <name type="scientific">Caulobacter segnis</name>
    <dbReference type="NCBI Taxonomy" id="88688"/>
    <lineage>
        <taxon>Bacteria</taxon>
        <taxon>Pseudomonadati</taxon>
        <taxon>Pseudomonadota</taxon>
        <taxon>Alphaproteobacteria</taxon>
        <taxon>Caulobacterales</taxon>
        <taxon>Caulobacteraceae</taxon>
        <taxon>Caulobacter</taxon>
    </lineage>
</organism>
<dbReference type="InterPro" id="IPR020617">
    <property type="entry name" value="Thiolase_C"/>
</dbReference>
<keyword evidence="3 4" id="KW-0012">Acyltransferase</keyword>
<evidence type="ECO:0000256" key="4">
    <source>
        <dbReference type="RuleBase" id="RU003557"/>
    </source>
</evidence>
<keyword evidence="2 4" id="KW-0808">Transferase</keyword>
<dbReference type="Pfam" id="PF02803">
    <property type="entry name" value="Thiolase_C"/>
    <property type="match status" value="1"/>
</dbReference>
<evidence type="ECO:0000256" key="3">
    <source>
        <dbReference type="ARBA" id="ARBA00023315"/>
    </source>
</evidence>
<dbReference type="InterPro" id="IPR020613">
    <property type="entry name" value="Thiolase_CS"/>
</dbReference>
<dbReference type="InterPro" id="IPR002155">
    <property type="entry name" value="Thiolase"/>
</dbReference>
<dbReference type="InterPro" id="IPR050521">
    <property type="entry name" value="3-ketoacyl-CoA_Thiolase"/>
</dbReference>
<dbReference type="Pfam" id="PF00108">
    <property type="entry name" value="Thiolase_N"/>
    <property type="match status" value="1"/>
</dbReference>
<name>A0ABY4ZUJ1_9CAUL</name>
<dbReference type="InterPro" id="IPR016039">
    <property type="entry name" value="Thiolase-like"/>
</dbReference>
<dbReference type="PIRSF" id="PIRSF000429">
    <property type="entry name" value="Ac-CoA_Ac_transf"/>
    <property type="match status" value="1"/>
</dbReference>
<dbReference type="EC" id="2.3.1.16" evidence="7"/>
<sequence length="432" mass="45384">MPAAKSSASKSSAADVWIASGVRTPFAKVDGPLASYDAIELSVPVVKAMLAKGARPDFAVWGTVIPNLTWSNIAREVLLDAGADPTIPAFSTVMACSTSMIGAIEAAGMIDGRGRDLALVGGVESMSRVQIGLSVALSDWIRKFQGAKTGGQRLQALGALNLKDVRLYIPKVANRVTGLSMGEHTEITAKDWSLSRADQDAIALASHQGAVKGWEEGFFDDLVIPIGGAKRDTIPRKDSTLEKLAKLAPAFDKTSGKGTLTAGNSSPLTDGAAAIWVGSEAGMARLPSETPKVRIIDHEVTSIDLRHEGLLMAPAYGVPRMLARNGMTYADVSLWEIHEAFAAQVLSHIAAWESVKFLAEKAGVTAPMGAFPRERMNPYGGSLALGHPFGATGARILSQAVKELAARPKGERAIVSICADGGQGTMMLLESA</sequence>
<dbReference type="Gene3D" id="3.40.47.10">
    <property type="match status" value="1"/>
</dbReference>
<dbReference type="CDD" id="cd00751">
    <property type="entry name" value="thiolase"/>
    <property type="match status" value="1"/>
</dbReference>
<dbReference type="SUPFAM" id="SSF53901">
    <property type="entry name" value="Thiolase-like"/>
    <property type="match status" value="2"/>
</dbReference>
<evidence type="ECO:0000313" key="8">
    <source>
        <dbReference type="Proteomes" id="UP001057520"/>
    </source>
</evidence>
<evidence type="ECO:0000256" key="2">
    <source>
        <dbReference type="ARBA" id="ARBA00022679"/>
    </source>
</evidence>
<dbReference type="GO" id="GO:0003988">
    <property type="term" value="F:acetyl-CoA C-acyltransferase activity"/>
    <property type="evidence" value="ECO:0007669"/>
    <property type="project" value="UniProtKB-EC"/>
</dbReference>
<dbReference type="EMBL" id="CP096040">
    <property type="protein sequence ID" value="USQ96488.1"/>
    <property type="molecule type" value="Genomic_DNA"/>
</dbReference>
<proteinExistence type="inferred from homology"/>
<accession>A0ABY4ZUJ1</accession>
<reference evidence="7 8" key="1">
    <citation type="submission" date="2022-04" db="EMBL/GenBank/DDBJ databases">
        <title>Genome sequence of soybean root-associated Caulobacter segnis RL271.</title>
        <authorList>
            <person name="Longley R."/>
            <person name="Bonito G."/>
            <person name="Trigodet F."/>
            <person name="Crosson S."/>
            <person name="Fiebig A."/>
        </authorList>
    </citation>
    <scope>NUCLEOTIDE SEQUENCE [LARGE SCALE GENOMIC DNA]</scope>
    <source>
        <strain evidence="7 8">RL271</strain>
    </source>
</reference>
<dbReference type="PROSITE" id="PS00737">
    <property type="entry name" value="THIOLASE_2"/>
    <property type="match status" value="1"/>
</dbReference>
<dbReference type="PANTHER" id="PTHR42689">
    <property type="entry name" value="ACETYL-COA ACYLTRANSFERASE FADA2 (3-KETOACYL-COA THIOLASE) (BETA-KETOTHIOLASE)-RELATED"/>
    <property type="match status" value="1"/>
</dbReference>
<dbReference type="InterPro" id="IPR020616">
    <property type="entry name" value="Thiolase_N"/>
</dbReference>
<evidence type="ECO:0000256" key="1">
    <source>
        <dbReference type="ARBA" id="ARBA00010982"/>
    </source>
</evidence>
<comment type="similarity">
    <text evidence="1 4">Belongs to the thiolase-like superfamily. Thiolase family.</text>
</comment>
<evidence type="ECO:0000259" key="5">
    <source>
        <dbReference type="Pfam" id="PF00108"/>
    </source>
</evidence>
<evidence type="ECO:0000259" key="6">
    <source>
        <dbReference type="Pfam" id="PF02803"/>
    </source>
</evidence>
<protein>
    <submittedName>
        <fullName evidence="7">Acetyl-CoA C-acyltransferase</fullName>
        <ecNumber evidence="7">2.3.1.16</ecNumber>
    </submittedName>
</protein>
<dbReference type="NCBIfam" id="TIGR01930">
    <property type="entry name" value="AcCoA-C-Actrans"/>
    <property type="match status" value="1"/>
</dbReference>
<gene>
    <name evidence="7" type="ORF">MZV50_02515</name>
</gene>
<keyword evidence="8" id="KW-1185">Reference proteome</keyword>
<feature type="domain" description="Thiolase C-terminal" evidence="6">
    <location>
        <begin position="291"/>
        <end position="430"/>
    </location>
</feature>
<feature type="domain" description="Thiolase N-terminal" evidence="5">
    <location>
        <begin position="16"/>
        <end position="280"/>
    </location>
</feature>
<evidence type="ECO:0000313" key="7">
    <source>
        <dbReference type="EMBL" id="USQ96488.1"/>
    </source>
</evidence>